<dbReference type="EMBL" id="AJFU01000004">
    <property type="protein sequence ID" value="EIE42248.1"/>
    <property type="molecule type" value="Genomic_DNA"/>
</dbReference>
<proteinExistence type="predicted"/>
<gene>
    <name evidence="2" type="ORF">MCANUFG4_01398</name>
</gene>
<comment type="caution">
    <text evidence="2">The sequence shown here is derived from an EMBL/GenBank/DDBJ whole genome shotgun (WGS) entry which is preliminary data.</text>
</comment>
<name>I1A6X7_9BACT</name>
<feature type="chain" id="PRO_5005684109" description="Lipoprotein" evidence="1">
    <location>
        <begin position="29"/>
        <end position="403"/>
    </location>
</feature>
<accession>I1A6X7</accession>
<reference evidence="2 3" key="1">
    <citation type="journal article" date="2012" name="J. Bacteriol.">
        <title>Genome annotation of five Mycoplasma canis strains.</title>
        <authorList>
            <person name="Brown D.R."/>
            <person name="May M."/>
            <person name="Michaels D.L."/>
            <person name="Barbet A.F."/>
        </authorList>
    </citation>
    <scope>NUCLEOTIDE SEQUENCE [LARGE SCALE GENOMIC DNA]</scope>
    <source>
        <strain evidence="2 3">UFG4</strain>
    </source>
</reference>
<evidence type="ECO:0000313" key="2">
    <source>
        <dbReference type="EMBL" id="EIE42248.1"/>
    </source>
</evidence>
<dbReference type="OrthoDB" id="401394at2"/>
<feature type="signal peptide" evidence="1">
    <location>
        <begin position="1"/>
        <end position="28"/>
    </location>
</feature>
<dbReference type="RefSeq" id="WP_004796693.1">
    <property type="nucleotide sequence ID" value="NZ_AJFU01000004.1"/>
</dbReference>
<dbReference type="PATRIC" id="fig|1131455.3.peg.284"/>
<dbReference type="Proteomes" id="UP000006229">
    <property type="component" value="Unassembled WGS sequence"/>
</dbReference>
<evidence type="ECO:0000313" key="3">
    <source>
        <dbReference type="Proteomes" id="UP000006229"/>
    </source>
</evidence>
<keyword evidence="1" id="KW-0732">Signal</keyword>
<evidence type="ECO:0000256" key="1">
    <source>
        <dbReference type="SAM" id="SignalP"/>
    </source>
</evidence>
<evidence type="ECO:0008006" key="4">
    <source>
        <dbReference type="Google" id="ProtNLM"/>
    </source>
</evidence>
<dbReference type="AlphaFoldDB" id="I1A6X7"/>
<protein>
    <recommendedName>
        <fullName evidence="4">Lipoprotein</fullName>
    </recommendedName>
</protein>
<dbReference type="PROSITE" id="PS51257">
    <property type="entry name" value="PROKAR_LIPOPROTEIN"/>
    <property type="match status" value="1"/>
</dbReference>
<organism evidence="2 3">
    <name type="scientific">Mycoplasmopsis canis UFG4</name>
    <dbReference type="NCBI Taxonomy" id="1131455"/>
    <lineage>
        <taxon>Bacteria</taxon>
        <taxon>Bacillati</taxon>
        <taxon>Mycoplasmatota</taxon>
        <taxon>Mycoplasmoidales</taxon>
        <taxon>Metamycoplasmataceae</taxon>
        <taxon>Mycoplasmopsis</taxon>
    </lineage>
</organism>
<sequence length="403" mass="48181">MKKKFNFKLFFLSMSIAPIIAFSVSCTAENRTQKSIDDLNKFSKNLNKDDDPRFKFFKPVISYKTASLNGFLEAQKAQGYYFSESQWNNLNAQIIANTQFYQNIKNLLQAIPENKINDKSEGIRSDKFLNIYFTIHGLTENEFTSFKSFVKSYGILQWWSRFSKTLILNNFLKQVDSVFTDSSSKELNDFYETTENIYEAYKNFDLEGPVNEIRNIELYSENYYKEATKRIEELLKVDNKRYSSIKNTFNSIEENFKEISLLFENVYEKYFQIIEDIKRTYFETLQINPILESYIFEYWIKFIENQSKIIVQMINEISSFKVFKNKTSLFELIKILKDNYLSEEEYNAFTNEYNEQKDSDSLFNKILNKIKNSITDNKYFKESKLEIEKYIKENKKEEKNENR</sequence>
<keyword evidence="3" id="KW-1185">Reference proteome</keyword>